<reference evidence="2 3" key="1">
    <citation type="submission" date="2021-01" db="EMBL/GenBank/DDBJ databases">
        <title>011410 draft genome.</title>
        <authorList>
            <person name="Lang L."/>
        </authorList>
    </citation>
    <scope>NUCLEOTIDE SEQUENCE [LARGE SCALE GENOMIC DNA]</scope>
    <source>
        <strain evidence="2 3">KCTC 42845</strain>
    </source>
</reference>
<name>A0ABS1S4M0_9RHOB</name>
<feature type="region of interest" description="Disordered" evidence="1">
    <location>
        <begin position="37"/>
        <end position="119"/>
    </location>
</feature>
<evidence type="ECO:0000313" key="3">
    <source>
        <dbReference type="Proteomes" id="UP000644749"/>
    </source>
</evidence>
<accession>A0ABS1S4M0</accession>
<keyword evidence="3" id="KW-1185">Reference proteome</keyword>
<sequence length="137" mass="14716">MTQQLVDQGRLAVVNVSNDGDVADIHGRPFQFAVALNNRGQKHQMKTGKRPLPADATENPATLGGGGVRDRMPVHRPLPMPAAGMRQPSVQVVLAKAKKGQDEQDDDDQADDVDDGIHGLSPLMIASEVRIFRTASS</sequence>
<evidence type="ECO:0000256" key="1">
    <source>
        <dbReference type="SAM" id="MobiDB-lite"/>
    </source>
</evidence>
<comment type="caution">
    <text evidence="2">The sequence shown here is derived from an EMBL/GenBank/DDBJ whole genome shotgun (WGS) entry which is preliminary data.</text>
</comment>
<feature type="compositionally biased region" description="Acidic residues" evidence="1">
    <location>
        <begin position="103"/>
        <end position="114"/>
    </location>
</feature>
<evidence type="ECO:0000313" key="2">
    <source>
        <dbReference type="EMBL" id="MBL3673662.1"/>
    </source>
</evidence>
<feature type="compositionally biased region" description="Basic residues" evidence="1">
    <location>
        <begin position="40"/>
        <end position="49"/>
    </location>
</feature>
<gene>
    <name evidence="2" type="ORF">JL111_09200</name>
</gene>
<proteinExistence type="predicted"/>
<dbReference type="EMBL" id="JAESHT010000006">
    <property type="protein sequence ID" value="MBL3673662.1"/>
    <property type="molecule type" value="Genomic_DNA"/>
</dbReference>
<organism evidence="2 3">
    <name type="scientific">Paracoccus aerius</name>
    <dbReference type="NCBI Taxonomy" id="1915382"/>
    <lineage>
        <taxon>Bacteria</taxon>
        <taxon>Pseudomonadati</taxon>
        <taxon>Pseudomonadota</taxon>
        <taxon>Alphaproteobacteria</taxon>
        <taxon>Rhodobacterales</taxon>
        <taxon>Paracoccaceae</taxon>
        <taxon>Paracoccus</taxon>
    </lineage>
</organism>
<dbReference type="RefSeq" id="WP_191310276.1">
    <property type="nucleotide sequence ID" value="NZ_BNCL01000007.1"/>
</dbReference>
<protein>
    <submittedName>
        <fullName evidence="2">Uncharacterized protein</fullName>
    </submittedName>
</protein>
<dbReference type="Proteomes" id="UP000644749">
    <property type="component" value="Unassembled WGS sequence"/>
</dbReference>